<evidence type="ECO:0000313" key="1">
    <source>
        <dbReference type="EMBL" id="GFY06279.1"/>
    </source>
</evidence>
<gene>
    <name evidence="1" type="primary">NCL1_29648</name>
    <name evidence="1" type="ORF">TNCV_2680711</name>
</gene>
<comment type="caution">
    <text evidence="1">The sequence shown here is derived from an EMBL/GenBank/DDBJ whole genome shotgun (WGS) entry which is preliminary data.</text>
</comment>
<dbReference type="Proteomes" id="UP000887159">
    <property type="component" value="Unassembled WGS sequence"/>
</dbReference>
<dbReference type="AlphaFoldDB" id="A0A8X6VGA6"/>
<organism evidence="1 2">
    <name type="scientific">Trichonephila clavipes</name>
    <name type="common">Golden silk orbweaver</name>
    <name type="synonym">Nephila clavipes</name>
    <dbReference type="NCBI Taxonomy" id="2585209"/>
    <lineage>
        <taxon>Eukaryota</taxon>
        <taxon>Metazoa</taxon>
        <taxon>Ecdysozoa</taxon>
        <taxon>Arthropoda</taxon>
        <taxon>Chelicerata</taxon>
        <taxon>Arachnida</taxon>
        <taxon>Araneae</taxon>
        <taxon>Araneomorphae</taxon>
        <taxon>Entelegynae</taxon>
        <taxon>Araneoidea</taxon>
        <taxon>Nephilidae</taxon>
        <taxon>Trichonephila</taxon>
    </lineage>
</organism>
<protein>
    <submittedName>
        <fullName evidence="1">Transposable element Tcb1 transposase</fullName>
    </submittedName>
</protein>
<dbReference type="Gene3D" id="3.30.420.10">
    <property type="entry name" value="Ribonuclease H-like superfamily/Ribonuclease H"/>
    <property type="match status" value="1"/>
</dbReference>
<dbReference type="GO" id="GO:0003676">
    <property type="term" value="F:nucleic acid binding"/>
    <property type="evidence" value="ECO:0007669"/>
    <property type="project" value="InterPro"/>
</dbReference>
<dbReference type="EMBL" id="BMAU01021258">
    <property type="protein sequence ID" value="GFY06279.1"/>
    <property type="molecule type" value="Genomic_DNA"/>
</dbReference>
<keyword evidence="2" id="KW-1185">Reference proteome</keyword>
<evidence type="ECO:0000313" key="2">
    <source>
        <dbReference type="Proteomes" id="UP000887159"/>
    </source>
</evidence>
<name>A0A8X6VGA6_TRICX</name>
<proteinExistence type="predicted"/>
<sequence length="94" mass="10820">MERLPGAIFQQDSTLSPLYYYPSLPARYPNLSPIEHIWNHLGWRIGHLTSLNELEVRLQQIWNEMSQDIMQNLCASLPDCIASCIRARGGFIGY</sequence>
<accession>A0A8X6VGA6</accession>
<reference evidence="1" key="1">
    <citation type="submission" date="2020-08" db="EMBL/GenBank/DDBJ databases">
        <title>Multicomponent nature underlies the extraordinary mechanical properties of spider dragline silk.</title>
        <authorList>
            <person name="Kono N."/>
            <person name="Nakamura H."/>
            <person name="Mori M."/>
            <person name="Yoshida Y."/>
            <person name="Ohtoshi R."/>
            <person name="Malay A.D."/>
            <person name="Moran D.A.P."/>
            <person name="Tomita M."/>
            <person name="Numata K."/>
            <person name="Arakawa K."/>
        </authorList>
    </citation>
    <scope>NUCLEOTIDE SEQUENCE</scope>
</reference>
<dbReference type="InterPro" id="IPR036397">
    <property type="entry name" value="RNaseH_sf"/>
</dbReference>